<evidence type="ECO:0000313" key="4">
    <source>
        <dbReference type="Proteomes" id="UP000288052"/>
    </source>
</evidence>
<proteinExistence type="predicted"/>
<sequence length="101" mass="11306">MAKHNGTIHKIITTNRRRPWKHGPNAHWTALIMTSVLSAPTIISTICARDLYMLAATLILTVMVFLFLETALYLTFPPSLTGKGRTPERTEPQHGATDHNQ</sequence>
<feature type="compositionally biased region" description="Basic and acidic residues" evidence="1">
    <location>
        <begin position="85"/>
        <end position="101"/>
    </location>
</feature>
<name>A0A430F540_9BIFI</name>
<comment type="caution">
    <text evidence="3">The sequence shown here is derived from an EMBL/GenBank/DDBJ whole genome shotgun (WGS) entry which is preliminary data.</text>
</comment>
<evidence type="ECO:0000256" key="2">
    <source>
        <dbReference type="SAM" id="Phobius"/>
    </source>
</evidence>
<feature type="region of interest" description="Disordered" evidence="1">
    <location>
        <begin position="77"/>
        <end position="101"/>
    </location>
</feature>
<feature type="transmembrane region" description="Helical" evidence="2">
    <location>
        <begin position="52"/>
        <end position="76"/>
    </location>
</feature>
<evidence type="ECO:0000256" key="1">
    <source>
        <dbReference type="SAM" id="MobiDB-lite"/>
    </source>
</evidence>
<organism evidence="3 4">
    <name type="scientific">Bifidobacterium castoris</name>
    <dbReference type="NCBI Taxonomy" id="2306972"/>
    <lineage>
        <taxon>Bacteria</taxon>
        <taxon>Bacillati</taxon>
        <taxon>Actinomycetota</taxon>
        <taxon>Actinomycetes</taxon>
        <taxon>Bifidobacteriales</taxon>
        <taxon>Bifidobacteriaceae</taxon>
        <taxon>Bifidobacterium</taxon>
    </lineage>
</organism>
<reference evidence="3 4" key="1">
    <citation type="submission" date="2018-09" db="EMBL/GenBank/DDBJ databases">
        <title>Characterization of the phylogenetic diversity of five novel species belonging to the genus Bifidobacterium.</title>
        <authorList>
            <person name="Lugli G.A."/>
            <person name="Duranti S."/>
            <person name="Milani C."/>
        </authorList>
    </citation>
    <scope>NUCLEOTIDE SEQUENCE [LARGE SCALE GENOMIC DNA]</scope>
    <source>
        <strain evidence="3 4">2020B</strain>
    </source>
</reference>
<keyword evidence="4" id="KW-1185">Reference proteome</keyword>
<dbReference type="EMBL" id="QXGI01000009">
    <property type="protein sequence ID" value="RSX46044.1"/>
    <property type="molecule type" value="Genomic_DNA"/>
</dbReference>
<dbReference type="AlphaFoldDB" id="A0A430F540"/>
<dbReference type="RefSeq" id="WP_126032789.1">
    <property type="nucleotide sequence ID" value="NZ_QXGI01000009.1"/>
</dbReference>
<accession>A0A430F540</accession>
<dbReference type="OrthoDB" id="3238391at2"/>
<keyword evidence="2" id="KW-0472">Membrane</keyword>
<protein>
    <submittedName>
        <fullName evidence="3">Uncharacterized protein</fullName>
    </submittedName>
</protein>
<dbReference type="Proteomes" id="UP000288052">
    <property type="component" value="Unassembled WGS sequence"/>
</dbReference>
<evidence type="ECO:0000313" key="3">
    <source>
        <dbReference type="EMBL" id="RSX46044.1"/>
    </source>
</evidence>
<keyword evidence="2" id="KW-0812">Transmembrane</keyword>
<gene>
    <name evidence="3" type="ORF">D2E22_1800</name>
</gene>
<keyword evidence="2" id="KW-1133">Transmembrane helix</keyword>